<protein>
    <recommendedName>
        <fullName evidence="2">Ribosome-binding factor A</fullName>
    </recommendedName>
</protein>
<dbReference type="InterPro" id="IPR000238">
    <property type="entry name" value="RbfA"/>
</dbReference>
<dbReference type="InterPro" id="IPR023799">
    <property type="entry name" value="RbfA_dom_sf"/>
</dbReference>
<accession>A0AAW9SE04</accession>
<comment type="similarity">
    <text evidence="2">Belongs to the RbfA family.</text>
</comment>
<gene>
    <name evidence="2 3" type="primary">rbfA</name>
    <name evidence="3" type="ORF">AAG747_13420</name>
</gene>
<dbReference type="GO" id="GO:0030490">
    <property type="term" value="P:maturation of SSU-rRNA"/>
    <property type="evidence" value="ECO:0007669"/>
    <property type="project" value="UniProtKB-UniRule"/>
</dbReference>
<dbReference type="EMBL" id="JBDKWZ010000007">
    <property type="protein sequence ID" value="MEN7548916.1"/>
    <property type="molecule type" value="Genomic_DNA"/>
</dbReference>
<dbReference type="GO" id="GO:0043024">
    <property type="term" value="F:ribosomal small subunit binding"/>
    <property type="evidence" value="ECO:0007669"/>
    <property type="project" value="TreeGrafter"/>
</dbReference>
<dbReference type="InterPro" id="IPR015946">
    <property type="entry name" value="KH_dom-like_a/b"/>
</dbReference>
<comment type="function">
    <text evidence="2">One of several proteins that assist in the late maturation steps of the functional core of the 30S ribosomal subunit. Associates with free 30S ribosomal subunits (but not with 30S subunits that are part of 70S ribosomes or polysomes). Required for efficient processing of 16S rRNA. May interact with the 5'-terminal helix region of 16S rRNA.</text>
</comment>
<comment type="subunit">
    <text evidence="2">Monomer. Binds 30S ribosomal subunits, but not 50S ribosomal subunits or 70S ribosomes.</text>
</comment>
<keyword evidence="4" id="KW-1185">Reference proteome</keyword>
<proteinExistence type="inferred from homology"/>
<dbReference type="GO" id="GO:0005829">
    <property type="term" value="C:cytosol"/>
    <property type="evidence" value="ECO:0007669"/>
    <property type="project" value="TreeGrafter"/>
</dbReference>
<dbReference type="RefSeq" id="WP_346821693.1">
    <property type="nucleotide sequence ID" value="NZ_JBDKWZ010000007.1"/>
</dbReference>
<dbReference type="AlphaFoldDB" id="A0AAW9SE04"/>
<dbReference type="HAMAP" id="MF_00003">
    <property type="entry name" value="RbfA"/>
    <property type="match status" value="1"/>
</dbReference>
<name>A0AAW9SE04_9BACT</name>
<dbReference type="NCBIfam" id="TIGR00082">
    <property type="entry name" value="rbfA"/>
    <property type="match status" value="1"/>
</dbReference>
<evidence type="ECO:0000256" key="2">
    <source>
        <dbReference type="HAMAP-Rule" id="MF_00003"/>
    </source>
</evidence>
<evidence type="ECO:0000256" key="1">
    <source>
        <dbReference type="ARBA" id="ARBA00022517"/>
    </source>
</evidence>
<evidence type="ECO:0000313" key="4">
    <source>
        <dbReference type="Proteomes" id="UP001403385"/>
    </source>
</evidence>
<comment type="subcellular location">
    <subcellularLocation>
        <location evidence="2">Cytoplasm</location>
    </subcellularLocation>
</comment>
<dbReference type="PANTHER" id="PTHR33515:SF1">
    <property type="entry name" value="RIBOSOME-BINDING FACTOR A, CHLOROPLASTIC-RELATED"/>
    <property type="match status" value="1"/>
</dbReference>
<dbReference type="SUPFAM" id="SSF89919">
    <property type="entry name" value="Ribosome-binding factor A, RbfA"/>
    <property type="match status" value="1"/>
</dbReference>
<dbReference type="Gene3D" id="3.30.300.20">
    <property type="match status" value="1"/>
</dbReference>
<dbReference type="Proteomes" id="UP001403385">
    <property type="component" value="Unassembled WGS sequence"/>
</dbReference>
<keyword evidence="2" id="KW-0963">Cytoplasm</keyword>
<dbReference type="PANTHER" id="PTHR33515">
    <property type="entry name" value="RIBOSOME-BINDING FACTOR A, CHLOROPLASTIC-RELATED"/>
    <property type="match status" value="1"/>
</dbReference>
<evidence type="ECO:0000313" key="3">
    <source>
        <dbReference type="EMBL" id="MEN7548916.1"/>
    </source>
</evidence>
<keyword evidence="1 2" id="KW-0690">Ribosome biogenesis</keyword>
<comment type="caution">
    <text evidence="3">The sequence shown here is derived from an EMBL/GenBank/DDBJ whole genome shotgun (WGS) entry which is preliminary data.</text>
</comment>
<reference evidence="3 4" key="1">
    <citation type="submission" date="2024-04" db="EMBL/GenBank/DDBJ databases">
        <title>Novel genus in family Flammeovirgaceae.</title>
        <authorList>
            <person name="Nguyen T.H."/>
            <person name="Vuong T.Q."/>
            <person name="Le H."/>
            <person name="Kim S.-G."/>
        </authorList>
    </citation>
    <scope>NUCLEOTIDE SEQUENCE [LARGE SCALE GENOMIC DNA]</scope>
    <source>
        <strain evidence="3 4">JCM 23209</strain>
    </source>
</reference>
<organism evidence="3 4">
    <name type="scientific">Rapidithrix thailandica</name>
    <dbReference type="NCBI Taxonomy" id="413964"/>
    <lineage>
        <taxon>Bacteria</taxon>
        <taxon>Pseudomonadati</taxon>
        <taxon>Bacteroidota</taxon>
        <taxon>Cytophagia</taxon>
        <taxon>Cytophagales</taxon>
        <taxon>Flammeovirgaceae</taxon>
        <taxon>Rapidithrix</taxon>
    </lineage>
</organism>
<dbReference type="Pfam" id="PF02033">
    <property type="entry name" value="RBFA"/>
    <property type="match status" value="1"/>
</dbReference>
<sequence>MESKRQKKFSRLIQKDLGDIFLQKSATWFHNAFVTVTQAKISPDLREAKVYLSFMNAKDKEELLEHIQDNTKTIRQELAQRIKNQVRSIPVLHFFYDDTEDVAAEVETLFKDLDIPPAASEDEKE</sequence>